<dbReference type="PANTHER" id="PTHR36924">
    <property type="entry name" value="ANTITOXIN HIGA-1"/>
    <property type="match status" value="1"/>
</dbReference>
<dbReference type="Proteomes" id="UP001596303">
    <property type="component" value="Unassembled WGS sequence"/>
</dbReference>
<name>A0ABW1S7Y9_9PROT</name>
<dbReference type="SUPFAM" id="SSF47413">
    <property type="entry name" value="lambda repressor-like DNA-binding domains"/>
    <property type="match status" value="1"/>
</dbReference>
<reference evidence="4" key="1">
    <citation type="journal article" date="2019" name="Int. J. Syst. Evol. Microbiol.">
        <title>The Global Catalogue of Microorganisms (GCM) 10K type strain sequencing project: providing services to taxonomists for standard genome sequencing and annotation.</title>
        <authorList>
            <consortium name="The Broad Institute Genomics Platform"/>
            <consortium name="The Broad Institute Genome Sequencing Center for Infectious Disease"/>
            <person name="Wu L."/>
            <person name="Ma J."/>
        </authorList>
    </citation>
    <scope>NUCLEOTIDE SEQUENCE [LARGE SCALE GENOMIC DNA]</scope>
    <source>
        <strain evidence="4">CGMCC-1.15741</strain>
    </source>
</reference>
<dbReference type="Pfam" id="PF01381">
    <property type="entry name" value="HTH_3"/>
    <property type="match status" value="1"/>
</dbReference>
<evidence type="ECO:0000256" key="1">
    <source>
        <dbReference type="ARBA" id="ARBA00023125"/>
    </source>
</evidence>
<dbReference type="SMART" id="SM00530">
    <property type="entry name" value="HTH_XRE"/>
    <property type="match status" value="1"/>
</dbReference>
<accession>A0ABW1S7Y9</accession>
<evidence type="ECO:0000313" key="3">
    <source>
        <dbReference type="EMBL" id="MFC6197802.1"/>
    </source>
</evidence>
<dbReference type="NCBIfam" id="TIGR02607">
    <property type="entry name" value="antidote_HigA"/>
    <property type="match status" value="1"/>
</dbReference>
<protein>
    <submittedName>
        <fullName evidence="3">HigA family addiction module antitoxin</fullName>
    </submittedName>
</protein>
<proteinExistence type="predicted"/>
<gene>
    <name evidence="3" type="ORF">ACFQDM_06920</name>
</gene>
<organism evidence="3 4">
    <name type="scientific">Ponticaulis profundi</name>
    <dbReference type="NCBI Taxonomy" id="2665222"/>
    <lineage>
        <taxon>Bacteria</taxon>
        <taxon>Pseudomonadati</taxon>
        <taxon>Pseudomonadota</taxon>
        <taxon>Alphaproteobacteria</taxon>
        <taxon>Hyphomonadales</taxon>
        <taxon>Hyphomonadaceae</taxon>
        <taxon>Ponticaulis</taxon>
    </lineage>
</organism>
<comment type="caution">
    <text evidence="3">The sequence shown here is derived from an EMBL/GenBank/DDBJ whole genome shotgun (WGS) entry which is preliminary data.</text>
</comment>
<evidence type="ECO:0000259" key="2">
    <source>
        <dbReference type="PROSITE" id="PS50943"/>
    </source>
</evidence>
<dbReference type="Gene3D" id="1.10.260.40">
    <property type="entry name" value="lambda repressor-like DNA-binding domains"/>
    <property type="match status" value="1"/>
</dbReference>
<dbReference type="PROSITE" id="PS50943">
    <property type="entry name" value="HTH_CROC1"/>
    <property type="match status" value="1"/>
</dbReference>
<dbReference type="CDD" id="cd00093">
    <property type="entry name" value="HTH_XRE"/>
    <property type="match status" value="1"/>
</dbReference>
<dbReference type="PANTHER" id="PTHR36924:SF1">
    <property type="entry name" value="ANTITOXIN HIGA-1"/>
    <property type="match status" value="1"/>
</dbReference>
<evidence type="ECO:0000313" key="4">
    <source>
        <dbReference type="Proteomes" id="UP001596303"/>
    </source>
</evidence>
<keyword evidence="1" id="KW-0238">DNA-binding</keyword>
<dbReference type="EMBL" id="JBHSSW010000008">
    <property type="protein sequence ID" value="MFC6197802.1"/>
    <property type="molecule type" value="Genomic_DNA"/>
</dbReference>
<dbReference type="InterPro" id="IPR013430">
    <property type="entry name" value="Toxin_antidote_HigA"/>
</dbReference>
<dbReference type="RefSeq" id="WP_377377226.1">
    <property type="nucleotide sequence ID" value="NZ_JBHSSW010000008.1"/>
</dbReference>
<dbReference type="InterPro" id="IPR001387">
    <property type="entry name" value="Cro/C1-type_HTH"/>
</dbReference>
<feature type="domain" description="HTH cro/C1-type" evidence="2">
    <location>
        <begin position="29"/>
        <end position="69"/>
    </location>
</feature>
<sequence length="96" mass="10911">MTKLQVPVHPGEILKHEFLDPMGISAIRLAKHIRVPRTRIERLIKEETALTIDTAKRLSRAFGTTIEFWMNLQMNYDLAKAGTEIDVSNIEPLQAA</sequence>
<keyword evidence="4" id="KW-1185">Reference proteome</keyword>
<dbReference type="InterPro" id="IPR010982">
    <property type="entry name" value="Lambda_DNA-bd_dom_sf"/>
</dbReference>